<evidence type="ECO:0000313" key="2">
    <source>
        <dbReference type="EMBL" id="PYI30453.1"/>
    </source>
</evidence>
<dbReference type="EMBL" id="KZ825515">
    <property type="protein sequence ID" value="PYI30453.1"/>
    <property type="molecule type" value="Genomic_DNA"/>
</dbReference>
<accession>A0A2V5I8N1</accession>
<gene>
    <name evidence="2" type="ORF">BP00DRAFT_319532</name>
</gene>
<feature type="region of interest" description="Disordered" evidence="1">
    <location>
        <begin position="1"/>
        <end position="104"/>
    </location>
</feature>
<organism evidence="2 3">
    <name type="scientific">Aspergillus indologenus CBS 114.80</name>
    <dbReference type="NCBI Taxonomy" id="1450541"/>
    <lineage>
        <taxon>Eukaryota</taxon>
        <taxon>Fungi</taxon>
        <taxon>Dikarya</taxon>
        <taxon>Ascomycota</taxon>
        <taxon>Pezizomycotina</taxon>
        <taxon>Eurotiomycetes</taxon>
        <taxon>Eurotiomycetidae</taxon>
        <taxon>Eurotiales</taxon>
        <taxon>Aspergillaceae</taxon>
        <taxon>Aspergillus</taxon>
        <taxon>Aspergillus subgen. Circumdati</taxon>
    </lineage>
</organism>
<evidence type="ECO:0000313" key="3">
    <source>
        <dbReference type="Proteomes" id="UP000248817"/>
    </source>
</evidence>
<reference evidence="2 3" key="1">
    <citation type="submission" date="2018-02" db="EMBL/GenBank/DDBJ databases">
        <title>The genomes of Aspergillus section Nigri reveals drivers in fungal speciation.</title>
        <authorList>
            <consortium name="DOE Joint Genome Institute"/>
            <person name="Vesth T.C."/>
            <person name="Nybo J."/>
            <person name="Theobald S."/>
            <person name="Brandl J."/>
            <person name="Frisvad J.C."/>
            <person name="Nielsen K.F."/>
            <person name="Lyhne E.K."/>
            <person name="Kogle M.E."/>
            <person name="Kuo A."/>
            <person name="Riley R."/>
            <person name="Clum A."/>
            <person name="Nolan M."/>
            <person name="Lipzen A."/>
            <person name="Salamov A."/>
            <person name="Henrissat B."/>
            <person name="Wiebenga A."/>
            <person name="De vries R.P."/>
            <person name="Grigoriev I.V."/>
            <person name="Mortensen U.H."/>
            <person name="Andersen M.R."/>
            <person name="Baker S.E."/>
        </authorList>
    </citation>
    <scope>NUCLEOTIDE SEQUENCE [LARGE SCALE GENOMIC DNA]</scope>
    <source>
        <strain evidence="2 3">CBS 114.80</strain>
    </source>
</reference>
<feature type="compositionally biased region" description="Basic and acidic residues" evidence="1">
    <location>
        <begin position="68"/>
        <end position="91"/>
    </location>
</feature>
<proteinExistence type="predicted"/>
<evidence type="ECO:0000256" key="1">
    <source>
        <dbReference type="SAM" id="MobiDB-lite"/>
    </source>
</evidence>
<feature type="non-terminal residue" evidence="2">
    <location>
        <position position="104"/>
    </location>
</feature>
<name>A0A2V5I8N1_9EURO</name>
<keyword evidence="3" id="KW-1185">Reference proteome</keyword>
<sequence>PSVYGGGGSPSSANFAEESDLMSRESEALTSATKDVDGSGLRCSSTRGVTRAGVRAEPDGVTGPFARLESDAAMKTRDEKGGGFDEKKLEVEASEQGEWGGGAV</sequence>
<dbReference type="Proteomes" id="UP000248817">
    <property type="component" value="Unassembled WGS sequence"/>
</dbReference>
<protein>
    <submittedName>
        <fullName evidence="2">Uncharacterized protein</fullName>
    </submittedName>
</protein>
<feature type="non-terminal residue" evidence="2">
    <location>
        <position position="1"/>
    </location>
</feature>
<dbReference type="AlphaFoldDB" id="A0A2V5I8N1"/>